<evidence type="ECO:0000256" key="2">
    <source>
        <dbReference type="SAM" id="Phobius"/>
    </source>
</evidence>
<feature type="compositionally biased region" description="Basic residues" evidence="1">
    <location>
        <begin position="238"/>
        <end position="249"/>
    </location>
</feature>
<proteinExistence type="predicted"/>
<sequence>MTPSIAASLPPRFLMPAWRGVFNANVSRNTAAVCRRHASTKTPSKPIVLEKPAKFNPPSHGSRLPRNQGPKHYGGAMSEAEKAVQKRREYPGMLPPEGSRTHKFIHNRNLHLFISLGTLSILALSTFILNFSHTSPYKHLLPRPSEFWSSPIDFIGTWIRVLQLHEVDRNEKVIAQHTAHTDDVAKRAYYRKVHGLDKSNPVANWFKSSSEDEDESAAPSRGAEALAAEAIAAAQKQGTRKRGTRREIT</sequence>
<gene>
    <name evidence="3" type="ORF">BN1708_016064</name>
</gene>
<keyword evidence="2" id="KW-0472">Membrane</keyword>
<feature type="region of interest" description="Disordered" evidence="1">
    <location>
        <begin position="36"/>
        <end position="86"/>
    </location>
</feature>
<keyword evidence="4" id="KW-1185">Reference proteome</keyword>
<dbReference type="Proteomes" id="UP000044602">
    <property type="component" value="Unassembled WGS sequence"/>
</dbReference>
<dbReference type="AlphaFoldDB" id="A0A0G4MD42"/>
<name>A0A0G4MD42_VERLO</name>
<reference evidence="3 4" key="1">
    <citation type="submission" date="2015-05" db="EMBL/GenBank/DDBJ databases">
        <authorList>
            <person name="Wang D.B."/>
            <person name="Wang M."/>
        </authorList>
    </citation>
    <scope>NUCLEOTIDE SEQUENCE [LARGE SCALE GENOMIC DNA]</scope>
    <source>
        <strain evidence="3">VL1</strain>
    </source>
</reference>
<keyword evidence="2" id="KW-0812">Transmembrane</keyword>
<feature type="compositionally biased region" description="Low complexity" evidence="1">
    <location>
        <begin position="217"/>
        <end position="234"/>
    </location>
</feature>
<keyword evidence="2" id="KW-1133">Transmembrane helix</keyword>
<dbReference type="EMBL" id="CVQH01021984">
    <property type="protein sequence ID" value="CRK32061.1"/>
    <property type="molecule type" value="Genomic_DNA"/>
</dbReference>
<dbReference type="STRING" id="100787.A0A0G4MD42"/>
<evidence type="ECO:0000256" key="1">
    <source>
        <dbReference type="SAM" id="MobiDB-lite"/>
    </source>
</evidence>
<feature type="region of interest" description="Disordered" evidence="1">
    <location>
        <begin position="204"/>
        <end position="249"/>
    </location>
</feature>
<evidence type="ECO:0000313" key="4">
    <source>
        <dbReference type="Proteomes" id="UP000044602"/>
    </source>
</evidence>
<protein>
    <submittedName>
        <fullName evidence="3">Uncharacterized protein</fullName>
    </submittedName>
</protein>
<organism evidence="3 4">
    <name type="scientific">Verticillium longisporum</name>
    <name type="common">Verticillium dahliae var. longisporum</name>
    <dbReference type="NCBI Taxonomy" id="100787"/>
    <lineage>
        <taxon>Eukaryota</taxon>
        <taxon>Fungi</taxon>
        <taxon>Dikarya</taxon>
        <taxon>Ascomycota</taxon>
        <taxon>Pezizomycotina</taxon>
        <taxon>Sordariomycetes</taxon>
        <taxon>Hypocreomycetidae</taxon>
        <taxon>Glomerellales</taxon>
        <taxon>Plectosphaerellaceae</taxon>
        <taxon>Verticillium</taxon>
    </lineage>
</organism>
<accession>A0A0G4MD42</accession>
<feature type="transmembrane region" description="Helical" evidence="2">
    <location>
        <begin position="110"/>
        <end position="131"/>
    </location>
</feature>
<evidence type="ECO:0000313" key="3">
    <source>
        <dbReference type="EMBL" id="CRK32061.1"/>
    </source>
</evidence>